<keyword evidence="8" id="KW-1015">Disulfide bond</keyword>
<gene>
    <name evidence="15" type="primary">nrdJ</name>
    <name evidence="15" type="ORF">RHODO2019_11070</name>
</gene>
<evidence type="ECO:0000313" key="15">
    <source>
        <dbReference type="EMBL" id="UZJ23747.1"/>
    </source>
</evidence>
<evidence type="ECO:0000313" key="16">
    <source>
        <dbReference type="Proteomes" id="UP001164965"/>
    </source>
</evidence>
<accession>A0ABY6NWH6</accession>
<dbReference type="GO" id="GO:0008998">
    <property type="term" value="F:ribonucleoside-triphosphate reductase (thioredoxin) activity"/>
    <property type="evidence" value="ECO:0007669"/>
    <property type="project" value="UniProtKB-EC"/>
</dbReference>
<dbReference type="EC" id="1.17.4.2" evidence="3"/>
<dbReference type="InterPro" id="IPR050862">
    <property type="entry name" value="RdRp_reductase_class-2"/>
</dbReference>
<reference evidence="15" key="1">
    <citation type="submission" date="2022-10" db="EMBL/GenBank/DDBJ databases">
        <title>Rhodococcus sp.75.</title>
        <authorList>
            <person name="Sun M."/>
        </authorList>
    </citation>
    <scope>NUCLEOTIDE SEQUENCE</scope>
    <source>
        <strain evidence="15">75</strain>
    </source>
</reference>
<evidence type="ECO:0000256" key="9">
    <source>
        <dbReference type="ARBA" id="ARBA00023284"/>
    </source>
</evidence>
<sequence length="709" mass="77936">MNAPTIDIPWGPTGETVYDRTYSRVKANGQRETWPDTVARVAEGNLALVYGERSVWSTNTEAEYDDLARMMLEFKLLPAGRHLWASGVKGRQYLFNCHVSGWGVKLSDHFEFTFLRLMEGGGVGANYSSRFLEPFGAPRRALDVHLVCDPEHPDYAAMVEAGLLSSEFNADWHGAFEVEDSREGWASALVDLLDTYMTDVEVRHSSRVYDVSRVRAKGSRLKTFGGTASGPQPFARMMTEVGSVLNKAHNQVGEWGVTPYLMPTEAMEIDHAIAECVVSGGVRRSARMAICAWDDPFIEEFLSCKADSGKHWTTNISVEIDQDFLDQLSDVDSPAYSLHERVVTAMLTNGEPGYWNSTLSNVGEPNEVTATNPCGEIALEAWENCNLGHVNLDAFAPTTRGEELDVHELALAHRLMARFLIRATYGDVNDAGQAEKLARNRRIGVGHLGVQGFLAKAGVRYSDAPKDTEFSQLLAGLYSVVRQAAHEYAFDLRIPAPVKVTTVAPTGSIAKLPGATEGIHPIYARYFNRRVRFSLTDEAQAAQVAELLAQGHGYELDSYDASGNTGIVVFRTKERLVAEVEALGYTADTVESADEISLEDMLAFQAMYQNYWADNAVSFTVNMPAEDHQEAAMASGEMVPAPTYGYVDEVATTLARYLPHLKGTTLMVDGARPQAPYERITEAEYEAAGVQLIEDGTDEDCANGSCPVR</sequence>
<dbReference type="InterPro" id="IPR013345">
    <property type="entry name" value="RTP_Rdtase_AdoCbl-dep"/>
</dbReference>
<dbReference type="Gene3D" id="3.20.70.20">
    <property type="match status" value="1"/>
</dbReference>
<keyword evidence="6" id="KW-0235">DNA replication</keyword>
<evidence type="ECO:0000256" key="2">
    <source>
        <dbReference type="ARBA" id="ARBA00005654"/>
    </source>
</evidence>
<protein>
    <recommendedName>
        <fullName evidence="4">Adenosylcobalamin-dependent ribonucleoside-triphosphate reductase</fullName>
        <ecNumber evidence="3">1.17.4.2</ecNumber>
    </recommendedName>
</protein>
<comment type="catalytic activity">
    <reaction evidence="11">
        <text>a 2'-deoxyribonucleoside 5'-triphosphate + [thioredoxin]-disulfide + H2O = a ribonucleoside 5'-triphosphate + [thioredoxin]-dithiol</text>
        <dbReference type="Rhea" id="RHEA:12701"/>
        <dbReference type="Rhea" id="RHEA-COMP:10698"/>
        <dbReference type="Rhea" id="RHEA-COMP:10700"/>
        <dbReference type="ChEBI" id="CHEBI:15377"/>
        <dbReference type="ChEBI" id="CHEBI:29950"/>
        <dbReference type="ChEBI" id="CHEBI:50058"/>
        <dbReference type="ChEBI" id="CHEBI:61557"/>
        <dbReference type="ChEBI" id="CHEBI:61560"/>
        <dbReference type="EC" id="1.17.4.2"/>
    </reaction>
</comment>
<organism evidence="15 16">
    <name type="scientific">Rhodococcus antarcticus</name>
    <dbReference type="NCBI Taxonomy" id="2987751"/>
    <lineage>
        <taxon>Bacteria</taxon>
        <taxon>Bacillati</taxon>
        <taxon>Actinomycetota</taxon>
        <taxon>Actinomycetes</taxon>
        <taxon>Mycobacteriales</taxon>
        <taxon>Nocardiaceae</taxon>
        <taxon>Rhodococcus</taxon>
    </lineage>
</organism>
<dbReference type="Proteomes" id="UP001164965">
    <property type="component" value="Chromosome"/>
</dbReference>
<feature type="domain" description="Ribonucleotide reductase large subunit C-terminal" evidence="12">
    <location>
        <begin position="334"/>
        <end position="472"/>
    </location>
</feature>
<evidence type="ECO:0000256" key="6">
    <source>
        <dbReference type="ARBA" id="ARBA00022705"/>
    </source>
</evidence>
<dbReference type="PANTHER" id="PTHR43371">
    <property type="entry name" value="VITAMIN B12-DEPENDENT RIBONUCLEOTIDE REDUCTASE"/>
    <property type="match status" value="1"/>
</dbReference>
<dbReference type="NCBIfam" id="TIGR02505">
    <property type="entry name" value="RTPR"/>
    <property type="match status" value="1"/>
</dbReference>
<evidence type="ECO:0000256" key="10">
    <source>
        <dbReference type="ARBA" id="ARBA00023285"/>
    </source>
</evidence>
<keyword evidence="9" id="KW-0676">Redox-active center</keyword>
<evidence type="ECO:0000256" key="3">
    <source>
        <dbReference type="ARBA" id="ARBA00012275"/>
    </source>
</evidence>
<evidence type="ECO:0000256" key="4">
    <source>
        <dbReference type="ARBA" id="ARBA00021063"/>
    </source>
</evidence>
<dbReference type="InterPro" id="IPR000788">
    <property type="entry name" value="RNR_lg_C"/>
</dbReference>
<evidence type="ECO:0000256" key="7">
    <source>
        <dbReference type="ARBA" id="ARBA00023002"/>
    </source>
</evidence>
<keyword evidence="16" id="KW-1185">Reference proteome</keyword>
<evidence type="ECO:0000256" key="5">
    <source>
        <dbReference type="ARBA" id="ARBA00022628"/>
    </source>
</evidence>
<evidence type="ECO:0000256" key="8">
    <source>
        <dbReference type="ARBA" id="ARBA00023157"/>
    </source>
</evidence>
<proteinExistence type="inferred from homology"/>
<dbReference type="Pfam" id="PF02867">
    <property type="entry name" value="Ribonuc_red_lgC"/>
    <property type="match status" value="2"/>
</dbReference>
<dbReference type="Pfam" id="PF21995">
    <property type="entry name" value="RNR-II_ins_dom"/>
    <property type="match status" value="1"/>
</dbReference>
<dbReference type="Gene3D" id="3.30.1620.10">
    <property type="entry name" value="b-12 dependent (class ii) ribonucleotide reductase, Chain A, Domain 2"/>
    <property type="match status" value="1"/>
</dbReference>
<keyword evidence="5" id="KW-0846">Cobalamin</keyword>
<evidence type="ECO:0000259" key="13">
    <source>
        <dbReference type="Pfam" id="PF17975"/>
    </source>
</evidence>
<evidence type="ECO:0000256" key="1">
    <source>
        <dbReference type="ARBA" id="ARBA00001922"/>
    </source>
</evidence>
<dbReference type="SUPFAM" id="SSF51998">
    <property type="entry name" value="PFL-like glycyl radical enzymes"/>
    <property type="match status" value="1"/>
</dbReference>
<evidence type="ECO:0000259" key="14">
    <source>
        <dbReference type="Pfam" id="PF21995"/>
    </source>
</evidence>
<dbReference type="InterPro" id="IPR040763">
    <property type="entry name" value="RNR_alpha_hel"/>
</dbReference>
<keyword evidence="7 15" id="KW-0560">Oxidoreductase</keyword>
<keyword evidence="10" id="KW-0170">Cobalt</keyword>
<dbReference type="EMBL" id="CP110615">
    <property type="protein sequence ID" value="UZJ23747.1"/>
    <property type="molecule type" value="Genomic_DNA"/>
</dbReference>
<feature type="domain" description="Ribonucleotide reductase large subunit C-terminal" evidence="12">
    <location>
        <begin position="500"/>
        <end position="628"/>
    </location>
</feature>
<dbReference type="InterPro" id="IPR054158">
    <property type="entry name" value="RNR-II_ins_dom"/>
</dbReference>
<evidence type="ECO:0000259" key="12">
    <source>
        <dbReference type="Pfam" id="PF02867"/>
    </source>
</evidence>
<feature type="domain" description="B12-dependent ribonucleotide reductase insertion" evidence="14">
    <location>
        <begin position="143"/>
        <end position="245"/>
    </location>
</feature>
<evidence type="ECO:0000256" key="11">
    <source>
        <dbReference type="ARBA" id="ARBA00048987"/>
    </source>
</evidence>
<dbReference type="RefSeq" id="WP_265381855.1">
    <property type="nucleotide sequence ID" value="NZ_CP110615.1"/>
</dbReference>
<comment type="similarity">
    <text evidence="2">Belongs to the class II ribonucleoside-triphosphate reductase family.</text>
</comment>
<comment type="cofactor">
    <cofactor evidence="1">
        <name>adenosylcob(III)alamin</name>
        <dbReference type="ChEBI" id="CHEBI:18408"/>
    </cofactor>
</comment>
<dbReference type="Gene3D" id="3.90.1390.10">
    <property type="entry name" value="b-12 dependent (class ii) ribonucleotide reductase, chain A, domain 3"/>
    <property type="match status" value="1"/>
</dbReference>
<dbReference type="Pfam" id="PF17975">
    <property type="entry name" value="RNR_Alpha"/>
    <property type="match status" value="1"/>
</dbReference>
<name>A0ABY6NWH6_9NOCA</name>
<feature type="domain" description="Ribonucleotide reductase alpha-helical" evidence="13">
    <location>
        <begin position="10"/>
        <end position="87"/>
    </location>
</feature>
<dbReference type="PANTHER" id="PTHR43371:SF1">
    <property type="entry name" value="RIBONUCLEOSIDE-DIPHOSPHATE REDUCTASE"/>
    <property type="match status" value="1"/>
</dbReference>